<keyword evidence="3" id="KW-0238">DNA-binding</keyword>
<comment type="similarity">
    <text evidence="3">Belongs to the MCM family.</text>
</comment>
<dbReference type="InterPro" id="IPR033762">
    <property type="entry name" value="MCM_OB"/>
</dbReference>
<dbReference type="Pfam" id="PF17207">
    <property type="entry name" value="MCM_OB"/>
    <property type="match status" value="1"/>
</dbReference>
<organism evidence="5 6">
    <name type="scientific">Romanomermis culicivorax</name>
    <name type="common">Nematode worm</name>
    <dbReference type="NCBI Taxonomy" id="13658"/>
    <lineage>
        <taxon>Eukaryota</taxon>
        <taxon>Metazoa</taxon>
        <taxon>Ecdysozoa</taxon>
        <taxon>Nematoda</taxon>
        <taxon>Enoplea</taxon>
        <taxon>Dorylaimia</taxon>
        <taxon>Mermithida</taxon>
        <taxon>Mermithoidea</taxon>
        <taxon>Mermithidae</taxon>
        <taxon>Romanomermis</taxon>
    </lineage>
</organism>
<dbReference type="Gene3D" id="2.40.50.140">
    <property type="entry name" value="Nucleic acid-binding proteins"/>
    <property type="match status" value="1"/>
</dbReference>
<dbReference type="PANTHER" id="PTHR11630">
    <property type="entry name" value="DNA REPLICATION LICENSING FACTOR MCM FAMILY MEMBER"/>
    <property type="match status" value="1"/>
</dbReference>
<dbReference type="SUPFAM" id="SSF52540">
    <property type="entry name" value="P-loop containing nucleoside triphosphate hydrolases"/>
    <property type="match status" value="1"/>
</dbReference>
<dbReference type="Proteomes" id="UP000887565">
    <property type="component" value="Unplaced"/>
</dbReference>
<dbReference type="InterPro" id="IPR003593">
    <property type="entry name" value="AAA+_ATPase"/>
</dbReference>
<dbReference type="SUPFAM" id="SSF50249">
    <property type="entry name" value="Nucleic acid-binding proteins"/>
    <property type="match status" value="1"/>
</dbReference>
<dbReference type="Gene3D" id="3.40.50.300">
    <property type="entry name" value="P-loop containing nucleotide triphosphate hydrolases"/>
    <property type="match status" value="1"/>
</dbReference>
<evidence type="ECO:0000256" key="2">
    <source>
        <dbReference type="ARBA" id="ARBA00022840"/>
    </source>
</evidence>
<feature type="domain" description="MCM C-terminal AAA(+) ATPase" evidence="4">
    <location>
        <begin position="252"/>
        <end position="472"/>
    </location>
</feature>
<keyword evidence="5" id="KW-1185">Reference proteome</keyword>
<dbReference type="GO" id="GO:0005524">
    <property type="term" value="F:ATP binding"/>
    <property type="evidence" value="ECO:0007669"/>
    <property type="project" value="UniProtKB-KW"/>
</dbReference>
<dbReference type="SMART" id="SM00382">
    <property type="entry name" value="AAA"/>
    <property type="match status" value="1"/>
</dbReference>
<dbReference type="GO" id="GO:0005634">
    <property type="term" value="C:nucleus"/>
    <property type="evidence" value="ECO:0007669"/>
    <property type="project" value="TreeGrafter"/>
</dbReference>
<accession>A0A915HXR8</accession>
<dbReference type="WBParaSite" id="nRc.2.0.1.t06086-RA">
    <property type="protein sequence ID" value="nRc.2.0.1.t06086-RA"/>
    <property type="gene ID" value="nRc.2.0.1.g06086"/>
</dbReference>
<reference evidence="6" key="1">
    <citation type="submission" date="2022-11" db="UniProtKB">
        <authorList>
            <consortium name="WormBaseParasite"/>
        </authorList>
    </citation>
    <scope>IDENTIFICATION</scope>
</reference>
<evidence type="ECO:0000256" key="1">
    <source>
        <dbReference type="ARBA" id="ARBA00022741"/>
    </source>
</evidence>
<dbReference type="InterPro" id="IPR001208">
    <property type="entry name" value="MCM_dom"/>
</dbReference>
<dbReference type="InterPro" id="IPR027417">
    <property type="entry name" value="P-loop_NTPase"/>
</dbReference>
<evidence type="ECO:0000313" key="6">
    <source>
        <dbReference type="WBParaSite" id="nRc.2.0.1.t06086-RA"/>
    </source>
</evidence>
<proteinExistence type="inferred from homology"/>
<dbReference type="PROSITE" id="PS50051">
    <property type="entry name" value="MCM_2"/>
    <property type="match status" value="1"/>
</dbReference>
<name>A0A915HXR8_ROMCU</name>
<dbReference type="InterPro" id="IPR012340">
    <property type="entry name" value="NA-bd_OB-fold"/>
</dbReference>
<evidence type="ECO:0000256" key="3">
    <source>
        <dbReference type="RuleBase" id="RU004070"/>
    </source>
</evidence>
<dbReference type="GO" id="GO:0003697">
    <property type="term" value="F:single-stranded DNA binding"/>
    <property type="evidence" value="ECO:0007669"/>
    <property type="project" value="TreeGrafter"/>
</dbReference>
<dbReference type="PRINTS" id="PR01657">
    <property type="entry name" value="MCMFAMILY"/>
</dbReference>
<dbReference type="GO" id="GO:0042555">
    <property type="term" value="C:MCM complex"/>
    <property type="evidence" value="ECO:0007669"/>
    <property type="project" value="TreeGrafter"/>
</dbReference>
<keyword evidence="1 3" id="KW-0547">Nucleotide-binding</keyword>
<dbReference type="OMA" id="CDYANSE"/>
<evidence type="ECO:0000259" key="4">
    <source>
        <dbReference type="PROSITE" id="PS50051"/>
    </source>
</evidence>
<dbReference type="GO" id="GO:0017116">
    <property type="term" value="F:single-stranded DNA helicase activity"/>
    <property type="evidence" value="ECO:0007669"/>
    <property type="project" value="TreeGrafter"/>
</dbReference>
<dbReference type="InterPro" id="IPR031327">
    <property type="entry name" value="MCM"/>
</dbReference>
<dbReference type="Gene3D" id="2.20.28.10">
    <property type="match status" value="1"/>
</dbReference>
<keyword evidence="2 3" id="KW-0067">ATP-binding</keyword>
<dbReference type="Pfam" id="PF00493">
    <property type="entry name" value="MCM"/>
    <property type="match status" value="1"/>
</dbReference>
<protein>
    <submittedName>
        <fullName evidence="6">MCM domain-containing protein</fullName>
    </submittedName>
</protein>
<evidence type="ECO:0000313" key="5">
    <source>
        <dbReference type="Proteomes" id="UP000887565"/>
    </source>
</evidence>
<sequence>MHTLISGHTDKKNDESSTKSDRVELFPIINVRFVDFDHPQPIKSITLSNFNKFVVVQGVVTRTANIGPKCLSLSFECTTCSNIQTLILPDDGSYLNPDCCGDLECKGRIFKPILSSTDHSANHQPRTVDRCRLILRDEDELCKSSSDFDHTERVGEPPTLECELTDDLANSCPIPGSFVIVCGVLKLQALQSENRRSSKGGQQNSFKMILHVNSIRLNCRERLDSFETQLTFSQRQNKGEDLIDYVKNSSNVFGLLIDSLCPHIYGYQFIKAGLLLALVGSGREQDDRNQFRDTIHVLIIGDPGLGKTHLLQACALTSPRGIYLSGNTTTVAGLTVALNRDNGKASCGNDVAVEAGALVMADGGCCCLDEFDKMSMQHHNALLEAMEQQQVSVAKAGAHCQFPARTSIVAAANPIGGRYNDKSLSASLSNSSPPCAFSSTKFLRPLLNRFDLIFSLCDYANSERDRAITEHLMRARNNDDCKKNILSVDELRHYIAKVKEQLAPTMDVKAARILLNYFESICRSKPNSNENAIVGNYVKKQYEIEHSPMMC</sequence>
<dbReference type="SMART" id="SM00350">
    <property type="entry name" value="MCM"/>
    <property type="match status" value="1"/>
</dbReference>
<dbReference type="AlphaFoldDB" id="A0A915HXR8"/>
<dbReference type="PANTHER" id="PTHR11630:SF47">
    <property type="entry name" value="DNA HELICASE MCM8"/>
    <property type="match status" value="1"/>
</dbReference>